<gene>
    <name evidence="1" type="ORF">CO007_03795</name>
</gene>
<sequence>MDNTEEAKQFSKPYSKKPEDIVISTVKGNRVVCGLTEEESTVAYDKDRRMIASWLNWDDNKSTTNRTEAVYDSYGRRIAERVISGSHVGQFDGEVFIVTLFKYNEAGDQRYYKTFFRNPTDSQDNEYGWFKADGVKDGKPYWEEDQFTPLSS</sequence>
<protein>
    <submittedName>
        <fullName evidence="1">Uncharacterized protein</fullName>
    </submittedName>
</protein>
<dbReference type="AlphaFoldDB" id="A0A2M8GM14"/>
<proteinExistence type="predicted"/>
<dbReference type="EMBL" id="PFQK01000062">
    <property type="protein sequence ID" value="PJC81597.1"/>
    <property type="molecule type" value="Genomic_DNA"/>
</dbReference>
<name>A0A2M8GM14_9BACT</name>
<reference evidence="2" key="1">
    <citation type="submission" date="2017-09" db="EMBL/GenBank/DDBJ databases">
        <title>Depth-based differentiation of microbial function through sediment-hosted aquifers and enrichment of novel symbionts in the deep terrestrial subsurface.</title>
        <authorList>
            <person name="Probst A.J."/>
            <person name="Ladd B."/>
            <person name="Jarett J.K."/>
            <person name="Geller-Mcgrath D.E."/>
            <person name="Sieber C.M.K."/>
            <person name="Emerson J.B."/>
            <person name="Anantharaman K."/>
            <person name="Thomas B.C."/>
            <person name="Malmstrom R."/>
            <person name="Stieglmeier M."/>
            <person name="Klingl A."/>
            <person name="Woyke T."/>
            <person name="Ryan C.M."/>
            <person name="Banfield J.F."/>
        </authorList>
    </citation>
    <scope>NUCLEOTIDE SEQUENCE [LARGE SCALE GENOMIC DNA]</scope>
</reference>
<comment type="caution">
    <text evidence="1">The sequence shown here is derived from an EMBL/GenBank/DDBJ whole genome shotgun (WGS) entry which is preliminary data.</text>
</comment>
<organism evidence="1 2">
    <name type="scientific">Candidatus Roizmanbacteria bacterium CG_4_8_14_3_um_filter_36_10</name>
    <dbReference type="NCBI Taxonomy" id="1974834"/>
    <lineage>
        <taxon>Bacteria</taxon>
        <taxon>Candidatus Roizmaniibacteriota</taxon>
    </lineage>
</organism>
<accession>A0A2M8GM14</accession>
<evidence type="ECO:0000313" key="1">
    <source>
        <dbReference type="EMBL" id="PJC81597.1"/>
    </source>
</evidence>
<dbReference type="Proteomes" id="UP000229370">
    <property type="component" value="Unassembled WGS sequence"/>
</dbReference>
<evidence type="ECO:0000313" key="2">
    <source>
        <dbReference type="Proteomes" id="UP000229370"/>
    </source>
</evidence>